<dbReference type="InterPro" id="IPR051221">
    <property type="entry name" value="LDLR-related"/>
</dbReference>
<keyword evidence="9 16" id="KW-0675">Receptor</keyword>
<dbReference type="SUPFAM" id="SSF57424">
    <property type="entry name" value="LDL receptor-like module"/>
    <property type="match status" value="3"/>
</dbReference>
<comment type="caution">
    <text evidence="12">Lacks conserved residue(s) required for the propagation of feature annotation.</text>
</comment>
<feature type="disulfide bond" evidence="13">
    <location>
        <begin position="222"/>
        <end position="240"/>
    </location>
</feature>
<evidence type="ECO:0000256" key="7">
    <source>
        <dbReference type="ARBA" id="ARBA00023136"/>
    </source>
</evidence>
<evidence type="ECO:0000256" key="12">
    <source>
        <dbReference type="PROSITE-ProRule" id="PRU00076"/>
    </source>
</evidence>
<dbReference type="GO" id="GO:0042562">
    <property type="term" value="F:hormone binding"/>
    <property type="evidence" value="ECO:0007669"/>
    <property type="project" value="TreeGrafter"/>
</dbReference>
<dbReference type="GO" id="GO:0016324">
    <property type="term" value="C:apical plasma membrane"/>
    <property type="evidence" value="ECO:0007669"/>
    <property type="project" value="TreeGrafter"/>
</dbReference>
<proteinExistence type="predicted"/>
<dbReference type="SMART" id="SM00179">
    <property type="entry name" value="EGF_CA"/>
    <property type="match status" value="2"/>
</dbReference>
<dbReference type="PROSITE" id="PS50026">
    <property type="entry name" value="EGF_3"/>
    <property type="match status" value="1"/>
</dbReference>
<evidence type="ECO:0000256" key="3">
    <source>
        <dbReference type="ARBA" id="ARBA00022692"/>
    </source>
</evidence>
<feature type="disulfide bond" evidence="13">
    <location>
        <begin position="255"/>
        <end position="267"/>
    </location>
</feature>
<organism evidence="16 17">
    <name type="scientific">Plakobranchus ocellatus</name>
    <dbReference type="NCBI Taxonomy" id="259542"/>
    <lineage>
        <taxon>Eukaryota</taxon>
        <taxon>Metazoa</taxon>
        <taxon>Spiralia</taxon>
        <taxon>Lophotrochozoa</taxon>
        <taxon>Mollusca</taxon>
        <taxon>Gastropoda</taxon>
        <taxon>Heterobranchia</taxon>
        <taxon>Euthyneura</taxon>
        <taxon>Panpulmonata</taxon>
        <taxon>Sacoglossa</taxon>
        <taxon>Placobranchoidea</taxon>
        <taxon>Plakobranchidae</taxon>
        <taxon>Plakobranchus</taxon>
    </lineage>
</organism>
<feature type="domain" description="EGF-like" evidence="15">
    <location>
        <begin position="370"/>
        <end position="405"/>
    </location>
</feature>
<dbReference type="InterPro" id="IPR001881">
    <property type="entry name" value="EGF-like_Ca-bd_dom"/>
</dbReference>
<dbReference type="InterPro" id="IPR001888">
    <property type="entry name" value="Transposase_1"/>
</dbReference>
<keyword evidence="2" id="KW-0254">Endocytosis</keyword>
<feature type="disulfide bond" evidence="12">
    <location>
        <begin position="374"/>
        <end position="384"/>
    </location>
</feature>
<evidence type="ECO:0000256" key="8">
    <source>
        <dbReference type="ARBA" id="ARBA00023157"/>
    </source>
</evidence>
<dbReference type="GO" id="GO:0003676">
    <property type="term" value="F:nucleic acid binding"/>
    <property type="evidence" value="ECO:0007669"/>
    <property type="project" value="InterPro"/>
</dbReference>
<dbReference type="Gene3D" id="2.120.10.30">
    <property type="entry name" value="TolB, C-terminal domain"/>
    <property type="match status" value="2"/>
</dbReference>
<dbReference type="InterPro" id="IPR000742">
    <property type="entry name" value="EGF"/>
</dbReference>
<keyword evidence="17" id="KW-1185">Reference proteome</keyword>
<dbReference type="PROSITE" id="PS01187">
    <property type="entry name" value="EGF_CA"/>
    <property type="match status" value="1"/>
</dbReference>
<dbReference type="PRINTS" id="PR00261">
    <property type="entry name" value="LDLRECEPTOR"/>
</dbReference>
<dbReference type="InterPro" id="IPR036397">
    <property type="entry name" value="RNaseH_sf"/>
</dbReference>
<keyword evidence="1 12" id="KW-0245">EGF-like domain</keyword>
<dbReference type="Gene3D" id="3.30.420.10">
    <property type="entry name" value="Ribonuclease H-like superfamily/Ribonuclease H"/>
    <property type="match status" value="1"/>
</dbReference>
<dbReference type="Gene3D" id="2.10.25.10">
    <property type="entry name" value="Laminin"/>
    <property type="match status" value="2"/>
</dbReference>
<comment type="caution">
    <text evidence="16">The sequence shown here is derived from an EMBL/GenBank/DDBJ whole genome shotgun (WGS) entry which is preliminary data.</text>
</comment>
<evidence type="ECO:0000256" key="4">
    <source>
        <dbReference type="ARBA" id="ARBA00022729"/>
    </source>
</evidence>
<dbReference type="SUPFAM" id="SSF57196">
    <property type="entry name" value="EGF/Laminin"/>
    <property type="match status" value="3"/>
</dbReference>
<dbReference type="PROSITE" id="PS00010">
    <property type="entry name" value="ASX_HYDROXYL"/>
    <property type="match status" value="1"/>
</dbReference>
<dbReference type="PROSITE" id="PS01209">
    <property type="entry name" value="LDLRA_1"/>
    <property type="match status" value="3"/>
</dbReference>
<dbReference type="SMART" id="SM00181">
    <property type="entry name" value="EGF"/>
    <property type="match status" value="3"/>
</dbReference>
<dbReference type="Pfam" id="PF01359">
    <property type="entry name" value="Transposase_1"/>
    <property type="match status" value="1"/>
</dbReference>
<dbReference type="FunFam" id="2.120.10.30:FF:000241">
    <property type="entry name" value="Low-density lipoprotein receptor-related protein 6"/>
    <property type="match status" value="1"/>
</dbReference>
<evidence type="ECO:0000313" key="16">
    <source>
        <dbReference type="EMBL" id="GFN87817.1"/>
    </source>
</evidence>
<evidence type="ECO:0000256" key="6">
    <source>
        <dbReference type="ARBA" id="ARBA00022989"/>
    </source>
</evidence>
<dbReference type="GO" id="GO:0043235">
    <property type="term" value="C:receptor complex"/>
    <property type="evidence" value="ECO:0007669"/>
    <property type="project" value="TreeGrafter"/>
</dbReference>
<comment type="subcellular location">
    <subcellularLocation>
        <location evidence="11">Endomembrane system</location>
        <topology evidence="11">Single-pass type I membrane protein</topology>
    </subcellularLocation>
</comment>
<feature type="repeat" description="LDL-receptor class B" evidence="14">
    <location>
        <begin position="589"/>
        <end position="633"/>
    </location>
</feature>
<feature type="disulfide bond" evidence="13">
    <location>
        <begin position="215"/>
        <end position="227"/>
    </location>
</feature>
<feature type="disulfide bond" evidence="13">
    <location>
        <begin position="274"/>
        <end position="289"/>
    </location>
</feature>
<dbReference type="InterPro" id="IPR018097">
    <property type="entry name" value="EGF_Ca-bd_CS"/>
</dbReference>
<dbReference type="Gene3D" id="4.10.400.10">
    <property type="entry name" value="Low-density Lipoprotein Receptor"/>
    <property type="match status" value="3"/>
</dbReference>
<evidence type="ECO:0000256" key="2">
    <source>
        <dbReference type="ARBA" id="ARBA00022583"/>
    </source>
</evidence>
<feature type="disulfide bond" evidence="13">
    <location>
        <begin position="262"/>
        <end position="280"/>
    </location>
</feature>
<dbReference type="PROSITE" id="PS51120">
    <property type="entry name" value="LDLRB"/>
    <property type="match status" value="1"/>
</dbReference>
<keyword evidence="6" id="KW-1133">Transmembrane helix</keyword>
<dbReference type="PANTHER" id="PTHR22722:SF15">
    <property type="entry name" value="LOW-DENSITY LIPOPROTEIN RECEPTOR-RELATED"/>
    <property type="match status" value="1"/>
</dbReference>
<dbReference type="SMART" id="SM00192">
    <property type="entry name" value="LDLa"/>
    <property type="match status" value="3"/>
</dbReference>
<dbReference type="PANTHER" id="PTHR22722">
    <property type="entry name" value="LOW-DENSITY LIPOPROTEIN RECEPTOR-RELATED PROTEIN 2-RELATED"/>
    <property type="match status" value="1"/>
</dbReference>
<evidence type="ECO:0000256" key="1">
    <source>
        <dbReference type="ARBA" id="ARBA00022536"/>
    </source>
</evidence>
<keyword evidence="3" id="KW-0812">Transmembrane</keyword>
<name>A0AAV3YZZ7_9GAST</name>
<evidence type="ECO:0000256" key="5">
    <source>
        <dbReference type="ARBA" id="ARBA00022737"/>
    </source>
</evidence>
<dbReference type="InterPro" id="IPR011042">
    <property type="entry name" value="6-blade_b-propeller_TolB-like"/>
</dbReference>
<dbReference type="FunFam" id="2.10.25.10:FF:000009">
    <property type="entry name" value="Low-density lipoprotein receptor isoform 1"/>
    <property type="match status" value="1"/>
</dbReference>
<dbReference type="CDD" id="cd00112">
    <property type="entry name" value="LDLa"/>
    <property type="match status" value="3"/>
</dbReference>
<dbReference type="InterPro" id="IPR036055">
    <property type="entry name" value="LDL_receptor-like_sf"/>
</dbReference>
<dbReference type="SMART" id="SM00135">
    <property type="entry name" value="LY"/>
    <property type="match status" value="9"/>
</dbReference>
<keyword evidence="7" id="KW-0472">Membrane</keyword>
<sequence length="931" mass="104287">MVRGKLMTGLKFTLPPLLKSPGLLRRIASLRRSRVLQYRDAKGVILLDILPQGQCINAFQYYSTLDHLKEAIRRKSSGLLRRGVVLQDDNATPHSANLTQQWLQLYGWEILPHPAHSPDLAPSDFHLFGPLKRHLGDMAFETEDDLISELRNWFDNLDVDFFRPSELKVKALVAGSNSNQRQKNPCSSQCRLAIHCTTKLCVCNINDLDQTCLPCLENQFECKNCRCILQSARCDHNNDCGDGSDETEDCSYPTCSGHELTCDNQVCVPHKWVCDGSDDCGDGSDEMDCNQYACHPYEWACPHSGRCLPLSKVCDGATDCSSGQDEDGKCESSCTDVSCEFDCHATPSGGQCYCRQGYQINPSDNRTCQDFDECSTWGFCDQLCENSQGSYKCSCHEGYTLDFNDVCRAHNSDDVEVLVSSSEQIVVMGRDGTGLRQVIQGDTVDIDVDAVEEMIYYINNTDKQVYSVSYKEKMVPTLLPIQGLAIPVDLALDWLTTSVYVVDRDTARIEMYNIPSGLQQNIVSDNLQTPVAIALDPNAGYMFFADRGQKGPSMKPRIERVYMDGSHRWDLGLNKILQPQALTLDPVNQRLFWVDSHLDHLETVDYNGMNRRTVLSGGRSIPAPVSVAIFENQVFFADITKLGVLRVDKGSRPLDAPGLSQIYSVDQGVPTTVVISHPALQVLTSRAKDPCSGNPCQHICALSHTTDNNGLGFRCLCRAGYKLNSDMANCTKVTQFILFASPRCVRGIPLEEPGVTPVDAIPPIVGRRWGRQGVNYVALDYDAENETVFFSDVRNRVIYRGTIGLSDPQPQLVTDIGSVEGITFDWISKNLFFTDFRRSTVSVLRVNHPTDRRDLLKDLGNVRSIVVHPLKGFLFYSDWLRSSRQTAYIARCFTDGTNITQIRRNQLGWPNGLTIDFQSERLYWADAYFDR</sequence>
<dbReference type="PROSITE" id="PS50068">
    <property type="entry name" value="LDLRA_2"/>
    <property type="match status" value="3"/>
</dbReference>
<accession>A0AAV3YZZ7</accession>
<dbReference type="Proteomes" id="UP000735302">
    <property type="component" value="Unassembled WGS sequence"/>
</dbReference>
<evidence type="ECO:0000256" key="11">
    <source>
        <dbReference type="ARBA" id="ARBA00046288"/>
    </source>
</evidence>
<evidence type="ECO:0000256" key="9">
    <source>
        <dbReference type="ARBA" id="ARBA00023170"/>
    </source>
</evidence>
<keyword evidence="10" id="KW-0325">Glycoprotein</keyword>
<evidence type="ECO:0000256" key="10">
    <source>
        <dbReference type="ARBA" id="ARBA00023180"/>
    </source>
</evidence>
<dbReference type="EMBL" id="BLXT01001803">
    <property type="protein sequence ID" value="GFN87817.1"/>
    <property type="molecule type" value="Genomic_DNA"/>
</dbReference>
<reference evidence="16 17" key="1">
    <citation type="journal article" date="2021" name="Elife">
        <title>Chloroplast acquisition without the gene transfer in kleptoplastic sea slugs, Plakobranchus ocellatus.</title>
        <authorList>
            <person name="Maeda T."/>
            <person name="Takahashi S."/>
            <person name="Yoshida T."/>
            <person name="Shimamura S."/>
            <person name="Takaki Y."/>
            <person name="Nagai Y."/>
            <person name="Toyoda A."/>
            <person name="Suzuki Y."/>
            <person name="Arimoto A."/>
            <person name="Ishii H."/>
            <person name="Satoh N."/>
            <person name="Nishiyama T."/>
            <person name="Hasebe M."/>
            <person name="Maruyama T."/>
            <person name="Minagawa J."/>
            <person name="Obokata J."/>
            <person name="Shigenobu S."/>
        </authorList>
    </citation>
    <scope>NUCLEOTIDE SEQUENCE [LARGE SCALE GENOMIC DNA]</scope>
</reference>
<dbReference type="GO" id="GO:0006898">
    <property type="term" value="P:receptor-mediated endocytosis"/>
    <property type="evidence" value="ECO:0007669"/>
    <property type="project" value="TreeGrafter"/>
</dbReference>
<keyword evidence="4" id="KW-0732">Signal</keyword>
<dbReference type="PROSITE" id="PS01186">
    <property type="entry name" value="EGF_2"/>
    <property type="match status" value="1"/>
</dbReference>
<dbReference type="InterPro" id="IPR023415">
    <property type="entry name" value="LDLR_class-A_CS"/>
</dbReference>
<dbReference type="InterPro" id="IPR000033">
    <property type="entry name" value="LDLR_classB_rpt"/>
</dbReference>
<dbReference type="Pfam" id="PF00057">
    <property type="entry name" value="Ldl_recept_a"/>
    <property type="match status" value="3"/>
</dbReference>
<gene>
    <name evidence="16" type="ORF">PoB_001432300</name>
</gene>
<dbReference type="InterPro" id="IPR002172">
    <property type="entry name" value="LDrepeatLR_classA_rpt"/>
</dbReference>
<keyword evidence="5" id="KW-0677">Repeat</keyword>
<dbReference type="GO" id="GO:0005509">
    <property type="term" value="F:calcium ion binding"/>
    <property type="evidence" value="ECO:0007669"/>
    <property type="project" value="InterPro"/>
</dbReference>
<evidence type="ECO:0000256" key="14">
    <source>
        <dbReference type="PROSITE-ProRule" id="PRU00461"/>
    </source>
</evidence>
<evidence type="ECO:0000256" key="13">
    <source>
        <dbReference type="PROSITE-ProRule" id="PRU00124"/>
    </source>
</evidence>
<dbReference type="AlphaFoldDB" id="A0AAV3YZZ7"/>
<dbReference type="InterPro" id="IPR000152">
    <property type="entry name" value="EGF-type_Asp/Asn_hydroxyl_site"/>
</dbReference>
<evidence type="ECO:0000313" key="17">
    <source>
        <dbReference type="Proteomes" id="UP000735302"/>
    </source>
</evidence>
<dbReference type="SUPFAM" id="SSF63825">
    <property type="entry name" value="YWTD domain"/>
    <property type="match status" value="2"/>
</dbReference>
<keyword evidence="16" id="KW-0449">Lipoprotein</keyword>
<protein>
    <submittedName>
        <fullName evidence="16">Low-density lipoprotein receptor-related protein</fullName>
    </submittedName>
</protein>
<evidence type="ECO:0000259" key="15">
    <source>
        <dbReference type="PROSITE" id="PS50026"/>
    </source>
</evidence>
<keyword evidence="8 12" id="KW-1015">Disulfide bond</keyword>